<evidence type="ECO:0000313" key="4">
    <source>
        <dbReference type="EMBL" id="SIN66174.1"/>
    </source>
</evidence>
<sequence length="312" mass="36303">MMKRFDRLTAILIHLQSKKLVVAQEIADRFEISLRTVYRDIRSLELAGVPILGEKGLGYSIMEGYRLPPVMFTEEEVIAFLMAEKILENHADLQNSERFKSAMFKVRAILRNAQKKVLEDMEESIAIKHNKSEHNFLVNDTLPLLIKAVSEKITLRANYATEEGPVERDIEPIGIFHENGTWNAIAYCHLLKDYRHFRVERILSLSQTNKSFHKQHKTLAAYLEKAKEKEQVFPAVIDVDNFMVRYLQEQKFDYGFKSEKPGKTHTRMFFDAPCIQAFSRWYVTFADHAKIIEPASLKDLLKERLTNLLKVI</sequence>
<dbReference type="SUPFAM" id="SSF46785">
    <property type="entry name" value="Winged helix' DNA-binding domain"/>
    <property type="match status" value="1"/>
</dbReference>
<proteinExistence type="predicted"/>
<protein>
    <submittedName>
        <fullName evidence="4">Predicted DNA-binding transcriptional regulator YafY, contains an HTH and WYL domains</fullName>
    </submittedName>
</protein>
<dbReference type="PROSITE" id="PS51000">
    <property type="entry name" value="HTH_DEOR_2"/>
    <property type="match status" value="1"/>
</dbReference>
<dbReference type="Pfam" id="PF13280">
    <property type="entry name" value="WYL"/>
    <property type="match status" value="1"/>
</dbReference>
<dbReference type="InterPro" id="IPR013196">
    <property type="entry name" value="HTH_11"/>
</dbReference>
<dbReference type="InterPro" id="IPR001034">
    <property type="entry name" value="DeoR_HTH"/>
</dbReference>
<dbReference type="Pfam" id="PF08279">
    <property type="entry name" value="HTH_11"/>
    <property type="match status" value="1"/>
</dbReference>
<dbReference type="PROSITE" id="PS52050">
    <property type="entry name" value="WYL"/>
    <property type="match status" value="1"/>
</dbReference>
<dbReference type="Proteomes" id="UP000185003">
    <property type="component" value="Unassembled WGS sequence"/>
</dbReference>
<keyword evidence="1" id="KW-0805">Transcription regulation</keyword>
<dbReference type="STRING" id="536979.SAMN04488055_0323"/>
<dbReference type="Gene3D" id="1.10.10.10">
    <property type="entry name" value="Winged helix-like DNA-binding domain superfamily/Winged helix DNA-binding domain"/>
    <property type="match status" value="1"/>
</dbReference>
<gene>
    <name evidence="4" type="ORF">SAMN04488055_0323</name>
</gene>
<evidence type="ECO:0000256" key="2">
    <source>
        <dbReference type="ARBA" id="ARBA00023163"/>
    </source>
</evidence>
<dbReference type="PIRSF" id="PIRSF016838">
    <property type="entry name" value="PafC"/>
    <property type="match status" value="1"/>
</dbReference>
<dbReference type="PANTHER" id="PTHR34580:SF3">
    <property type="entry name" value="PROTEIN PAFB"/>
    <property type="match status" value="1"/>
</dbReference>
<evidence type="ECO:0000259" key="3">
    <source>
        <dbReference type="PROSITE" id="PS51000"/>
    </source>
</evidence>
<evidence type="ECO:0000313" key="5">
    <source>
        <dbReference type="Proteomes" id="UP000185003"/>
    </source>
</evidence>
<dbReference type="AlphaFoldDB" id="A0A1N6D688"/>
<keyword evidence="2" id="KW-0804">Transcription</keyword>
<dbReference type="GO" id="GO:0003700">
    <property type="term" value="F:DNA-binding transcription factor activity"/>
    <property type="evidence" value="ECO:0007669"/>
    <property type="project" value="InterPro"/>
</dbReference>
<dbReference type="InterPro" id="IPR026881">
    <property type="entry name" value="WYL_dom"/>
</dbReference>
<name>A0A1N6D688_9BACT</name>
<dbReference type="PANTHER" id="PTHR34580">
    <property type="match status" value="1"/>
</dbReference>
<dbReference type="GO" id="GO:0003677">
    <property type="term" value="F:DNA binding"/>
    <property type="evidence" value="ECO:0007669"/>
    <property type="project" value="UniProtKB-KW"/>
</dbReference>
<feature type="domain" description="HTH deoR-type" evidence="3">
    <location>
        <begin position="4"/>
        <end position="59"/>
    </location>
</feature>
<dbReference type="InterPro" id="IPR036390">
    <property type="entry name" value="WH_DNA-bd_sf"/>
</dbReference>
<dbReference type="InterPro" id="IPR036388">
    <property type="entry name" value="WH-like_DNA-bd_sf"/>
</dbReference>
<accession>A0A1N6D688</accession>
<dbReference type="EMBL" id="FSRA01000001">
    <property type="protein sequence ID" value="SIN66174.1"/>
    <property type="molecule type" value="Genomic_DNA"/>
</dbReference>
<keyword evidence="5" id="KW-1185">Reference proteome</keyword>
<reference evidence="4 5" key="1">
    <citation type="submission" date="2016-11" db="EMBL/GenBank/DDBJ databases">
        <authorList>
            <person name="Jaros S."/>
            <person name="Januszkiewicz K."/>
            <person name="Wedrychowicz H."/>
        </authorList>
    </citation>
    <scope>NUCLEOTIDE SEQUENCE [LARGE SCALE GENOMIC DNA]</scope>
    <source>
        <strain evidence="4 5">DSM 24787</strain>
    </source>
</reference>
<dbReference type="InterPro" id="IPR051534">
    <property type="entry name" value="CBASS_pafABC_assoc_protein"/>
</dbReference>
<dbReference type="InterPro" id="IPR028349">
    <property type="entry name" value="PafC-like"/>
</dbReference>
<evidence type="ECO:0000256" key="1">
    <source>
        <dbReference type="ARBA" id="ARBA00023015"/>
    </source>
</evidence>
<organism evidence="4 5">
    <name type="scientific">Chitinophaga niabensis</name>
    <dbReference type="NCBI Taxonomy" id="536979"/>
    <lineage>
        <taxon>Bacteria</taxon>
        <taxon>Pseudomonadati</taxon>
        <taxon>Bacteroidota</taxon>
        <taxon>Chitinophagia</taxon>
        <taxon>Chitinophagales</taxon>
        <taxon>Chitinophagaceae</taxon>
        <taxon>Chitinophaga</taxon>
    </lineage>
</organism>
<keyword evidence="4" id="KW-0238">DNA-binding</keyword>